<dbReference type="RefSeq" id="XP_027620428.1">
    <property type="nucleotide sequence ID" value="XM_027764627.1"/>
</dbReference>
<accession>A0A401H4Z4</accession>
<sequence>MFAPAFFTALLAFIAVVHADPTPSDPSPGDVFNEGASCHIDWDVDTTGIWTVMNIELMSGNNEEMQYMTTVATVNGADPKKTGFDYTCPSVTPNAPIYFYQFTTPYSNTSHWTGRFAIADSSGKTVPAANSTQPDGSAIPWGIGALTGPSSAVPEPSAGQSIGGAQAIASGSPSSTPSSSASASTSAPNSSSSPPASKLGMLTVSGAKPSGSSSTSPSLPSGSSTTNGAGGLEVNSHVFHAAVALGVAALTFSVAL</sequence>
<feature type="compositionally biased region" description="Polar residues" evidence="2">
    <location>
        <begin position="124"/>
        <end position="135"/>
    </location>
</feature>
<keyword evidence="6" id="KW-1185">Reference proteome</keyword>
<dbReference type="InParanoid" id="A0A401H4Z4"/>
<proteinExistence type="predicted"/>
<feature type="chain" id="PRO_5019390201" description="Yeast cell wall synthesis Kre9/Knh1-like N-terminal domain-containing protein" evidence="3">
    <location>
        <begin position="20"/>
        <end position="256"/>
    </location>
</feature>
<dbReference type="OrthoDB" id="2432613at2759"/>
<evidence type="ECO:0000313" key="6">
    <source>
        <dbReference type="Proteomes" id="UP000287166"/>
    </source>
</evidence>
<dbReference type="InterPro" id="IPR052982">
    <property type="entry name" value="SRP1/TIP1-like"/>
</dbReference>
<evidence type="ECO:0000256" key="2">
    <source>
        <dbReference type="SAM" id="MobiDB-lite"/>
    </source>
</evidence>
<dbReference type="PANTHER" id="PTHR40633">
    <property type="entry name" value="MATRIX PROTEIN, PUTATIVE (AFU_ORTHOLOGUE AFUA_8G05410)-RELATED"/>
    <property type="match status" value="1"/>
</dbReference>
<evidence type="ECO:0000256" key="3">
    <source>
        <dbReference type="SAM" id="SignalP"/>
    </source>
</evidence>
<feature type="domain" description="Yeast cell wall synthesis Kre9/Knh1-like N-terminal" evidence="4">
    <location>
        <begin position="26"/>
        <end position="118"/>
    </location>
</feature>
<feature type="region of interest" description="Disordered" evidence="2">
    <location>
        <begin position="124"/>
        <end position="228"/>
    </location>
</feature>
<evidence type="ECO:0000256" key="1">
    <source>
        <dbReference type="ARBA" id="ARBA00022729"/>
    </source>
</evidence>
<dbReference type="PANTHER" id="PTHR40633:SF1">
    <property type="entry name" value="GPI ANCHORED SERINE-THREONINE RICH PROTEIN (AFU_ORTHOLOGUE AFUA_1G03630)"/>
    <property type="match status" value="1"/>
</dbReference>
<feature type="signal peptide" evidence="3">
    <location>
        <begin position="1"/>
        <end position="19"/>
    </location>
</feature>
<feature type="compositionally biased region" description="Low complexity" evidence="2">
    <location>
        <begin position="156"/>
        <end position="197"/>
    </location>
</feature>
<dbReference type="EMBL" id="BFAD01000016">
    <property type="protein sequence ID" value="GBE89515.1"/>
    <property type="molecule type" value="Genomic_DNA"/>
</dbReference>
<reference evidence="5 6" key="1">
    <citation type="journal article" date="2018" name="Sci. Rep.">
        <title>Genome sequence of the cauliflower mushroom Sparassis crispa (Hanabiratake) and its association with beneficial usage.</title>
        <authorList>
            <person name="Kiyama R."/>
            <person name="Furutani Y."/>
            <person name="Kawaguchi K."/>
            <person name="Nakanishi T."/>
        </authorList>
    </citation>
    <scope>NUCLEOTIDE SEQUENCE [LARGE SCALE GENOMIC DNA]</scope>
</reference>
<comment type="caution">
    <text evidence="5">The sequence shown here is derived from an EMBL/GenBank/DDBJ whole genome shotgun (WGS) entry which is preliminary data.</text>
</comment>
<dbReference type="STRING" id="139825.A0A401H4Z4"/>
<evidence type="ECO:0000313" key="5">
    <source>
        <dbReference type="EMBL" id="GBE89515.1"/>
    </source>
</evidence>
<feature type="compositionally biased region" description="Low complexity" evidence="2">
    <location>
        <begin position="205"/>
        <end position="226"/>
    </location>
</feature>
<evidence type="ECO:0000259" key="4">
    <source>
        <dbReference type="Pfam" id="PF10342"/>
    </source>
</evidence>
<dbReference type="Proteomes" id="UP000287166">
    <property type="component" value="Unassembled WGS sequence"/>
</dbReference>
<protein>
    <recommendedName>
        <fullName evidence="4">Yeast cell wall synthesis Kre9/Knh1-like N-terminal domain-containing protein</fullName>
    </recommendedName>
</protein>
<gene>
    <name evidence="5" type="ORF">SCP_1601770</name>
</gene>
<keyword evidence="1 3" id="KW-0732">Signal</keyword>
<dbReference type="InterPro" id="IPR018466">
    <property type="entry name" value="Kre9/Knh1-like_N"/>
</dbReference>
<name>A0A401H4Z4_9APHY</name>
<organism evidence="5 6">
    <name type="scientific">Sparassis crispa</name>
    <dbReference type="NCBI Taxonomy" id="139825"/>
    <lineage>
        <taxon>Eukaryota</taxon>
        <taxon>Fungi</taxon>
        <taxon>Dikarya</taxon>
        <taxon>Basidiomycota</taxon>
        <taxon>Agaricomycotina</taxon>
        <taxon>Agaricomycetes</taxon>
        <taxon>Polyporales</taxon>
        <taxon>Sparassidaceae</taxon>
        <taxon>Sparassis</taxon>
    </lineage>
</organism>
<dbReference type="GeneID" id="38786432"/>
<dbReference type="AlphaFoldDB" id="A0A401H4Z4"/>
<dbReference type="Pfam" id="PF10342">
    <property type="entry name" value="Kre9_KNH"/>
    <property type="match status" value="1"/>
</dbReference>